<sequence>MSESPISTPCVGRCSTVFGDLVCRGCKRFLHEVVDWNRYPDTQKQAVWQRLDQLLDQVMRAHVEVFAPQRLAEALQSHRLDGSGRPAYCQAYLLISRVQRLGSLAACGISLLPAFADWPLPRLRDAIDDAYFVLSEAHYQRYIVPAAPAKKRP</sequence>
<dbReference type="AlphaFoldDB" id="A0A2T5P714"/>
<keyword evidence="2" id="KW-1185">Reference proteome</keyword>
<dbReference type="EMBL" id="QASN01000020">
    <property type="protein sequence ID" value="PTU73485.1"/>
    <property type="molecule type" value="Genomic_DNA"/>
</dbReference>
<reference evidence="1 2" key="1">
    <citation type="submission" date="2018-04" db="EMBL/GenBank/DDBJ databases">
        <title>Pseudomonas sp. nov., isolated from mangrove soil.</title>
        <authorList>
            <person name="Chen C."/>
        </authorList>
    </citation>
    <scope>NUCLEOTIDE SEQUENCE [LARGE SCALE GENOMIC DNA]</scope>
    <source>
        <strain evidence="1 2">TC-11</strain>
    </source>
</reference>
<dbReference type="OrthoDB" id="5296987at2"/>
<name>A0A2T5P714_9PSED</name>
<dbReference type="RefSeq" id="WP_108108354.1">
    <property type="nucleotide sequence ID" value="NZ_QASN01000020.1"/>
</dbReference>
<dbReference type="PANTHER" id="PTHR35175:SF1">
    <property type="entry name" value="OXIDOREDUCTASE"/>
    <property type="match status" value="1"/>
</dbReference>
<dbReference type="Pfam" id="PF06945">
    <property type="entry name" value="DUF1289"/>
    <property type="match status" value="1"/>
</dbReference>
<protein>
    <submittedName>
        <fullName evidence="1">DUF1289 domain-containing protein</fullName>
    </submittedName>
</protein>
<proteinExistence type="predicted"/>
<dbReference type="Proteomes" id="UP000244064">
    <property type="component" value="Unassembled WGS sequence"/>
</dbReference>
<evidence type="ECO:0000313" key="2">
    <source>
        <dbReference type="Proteomes" id="UP000244064"/>
    </source>
</evidence>
<dbReference type="PANTHER" id="PTHR35175">
    <property type="entry name" value="DUF1289 DOMAIN-CONTAINING PROTEIN"/>
    <property type="match status" value="1"/>
</dbReference>
<dbReference type="InterPro" id="IPR010710">
    <property type="entry name" value="DUF1289"/>
</dbReference>
<accession>A0A2T5P714</accession>
<gene>
    <name evidence="1" type="ORF">DBO85_14250</name>
</gene>
<organism evidence="1 2">
    <name type="scientific">Pseudomonas mangrovi</name>
    <dbReference type="NCBI Taxonomy" id="2161748"/>
    <lineage>
        <taxon>Bacteria</taxon>
        <taxon>Pseudomonadati</taxon>
        <taxon>Pseudomonadota</taxon>
        <taxon>Gammaproteobacteria</taxon>
        <taxon>Pseudomonadales</taxon>
        <taxon>Pseudomonadaceae</taxon>
        <taxon>Pseudomonas</taxon>
    </lineage>
</organism>
<comment type="caution">
    <text evidence="1">The sequence shown here is derived from an EMBL/GenBank/DDBJ whole genome shotgun (WGS) entry which is preliminary data.</text>
</comment>
<evidence type="ECO:0000313" key="1">
    <source>
        <dbReference type="EMBL" id="PTU73485.1"/>
    </source>
</evidence>